<name>A0A161G0P8_STAEP</name>
<protein>
    <submittedName>
        <fullName evidence="2">Uncharacterized protein</fullName>
    </submittedName>
</protein>
<evidence type="ECO:0000313" key="2">
    <source>
        <dbReference type="EMBL" id="AMX28332.1"/>
    </source>
</evidence>
<feature type="compositionally biased region" description="Basic and acidic residues" evidence="1">
    <location>
        <begin position="35"/>
        <end position="46"/>
    </location>
</feature>
<feature type="compositionally biased region" description="Polar residues" evidence="1">
    <location>
        <begin position="20"/>
        <end position="34"/>
    </location>
</feature>
<dbReference type="AlphaFoldDB" id="A0A161G0P8"/>
<dbReference type="EMBL" id="KT845956">
    <property type="protein sequence ID" value="AMX28332.1"/>
    <property type="molecule type" value="Genomic_DNA"/>
</dbReference>
<dbReference type="RefSeq" id="WP_002457240.1">
    <property type="nucleotide sequence ID" value="NZ_CP118820.1"/>
</dbReference>
<evidence type="ECO:0000256" key="1">
    <source>
        <dbReference type="SAM" id="MobiDB-lite"/>
    </source>
</evidence>
<feature type="region of interest" description="Disordered" evidence="1">
    <location>
        <begin position="14"/>
        <end position="46"/>
    </location>
</feature>
<sequence>MTVRELRELKKQLKQRDEQNAQLQSQVGQAQRSESIARKKIEDAEK</sequence>
<accession>A0A161G0P8</accession>
<organism evidence="2">
    <name type="scientific">Staphylococcus epidermidis</name>
    <dbReference type="NCBI Taxonomy" id="1282"/>
    <lineage>
        <taxon>Bacteria</taxon>
        <taxon>Bacillati</taxon>
        <taxon>Bacillota</taxon>
        <taxon>Bacilli</taxon>
        <taxon>Bacillales</taxon>
        <taxon>Staphylococcaceae</taxon>
        <taxon>Staphylococcus</taxon>
    </lineage>
</organism>
<proteinExistence type="predicted"/>
<reference evidence="2" key="1">
    <citation type="submission" date="2015-09" db="EMBL/GenBank/DDBJ databases">
        <title>Characterization of enterotoxigenic Staphylococcus epidermidis isolates from ready to eat food.</title>
        <authorList>
            <person name="Podkowik M."/>
            <person name="Bania J."/>
            <person name="Seo K.-S."/>
        </authorList>
    </citation>
    <scope>NUCLEOTIDE SEQUENCE</scope>
    <source>
        <strain evidence="2">4S-13</strain>
    </source>
</reference>